<dbReference type="GO" id="GO:0003824">
    <property type="term" value="F:catalytic activity"/>
    <property type="evidence" value="ECO:0007669"/>
    <property type="project" value="InterPro"/>
</dbReference>
<dbReference type="SMART" id="SM00478">
    <property type="entry name" value="ENDO3c"/>
    <property type="match status" value="1"/>
</dbReference>
<protein>
    <submittedName>
        <fullName evidence="2">Iron-sulfur cluster loop</fullName>
    </submittedName>
</protein>
<dbReference type="Proteomes" id="UP000238137">
    <property type="component" value="Unassembled WGS sequence"/>
</dbReference>
<keyword evidence="3" id="KW-1185">Reference proteome</keyword>
<reference evidence="2" key="1">
    <citation type="submission" date="2018-05" db="EMBL/GenBank/DDBJ databases">
        <title>Reclassification of Methylarcula marina and Methylarcula terricola as Paracoccus methylarcula sp.nov., comb.nov. and Paracoccus terricola comb.nov.</title>
        <authorList>
            <person name="Shmareva M.N."/>
            <person name="Doronina N.V."/>
            <person name="Vasilenko O.V."/>
            <person name="Tarlachkov S.V."/>
            <person name="Trotsenko Y.A."/>
        </authorList>
    </citation>
    <scope>NUCLEOTIDE SEQUENCE [LARGE SCALE GENOMIC DNA]</scope>
    <source>
        <strain evidence="2">VKM B-2159</strain>
    </source>
</reference>
<dbReference type="InterPro" id="IPR023170">
    <property type="entry name" value="HhH_base_excis_C"/>
</dbReference>
<dbReference type="InterPro" id="IPR011257">
    <property type="entry name" value="DNA_glycosylase"/>
</dbReference>
<dbReference type="Gene3D" id="1.10.340.30">
    <property type="entry name" value="Hypothetical protein, domain 2"/>
    <property type="match status" value="1"/>
</dbReference>
<proteinExistence type="predicted"/>
<comment type="caution">
    <text evidence="2">The sequence shown here is derived from an EMBL/GenBank/DDBJ whole genome shotgun (WGS) entry which is preliminary data.</text>
</comment>
<evidence type="ECO:0000313" key="3">
    <source>
        <dbReference type="Proteomes" id="UP000238137"/>
    </source>
</evidence>
<dbReference type="AlphaFoldDB" id="A0A3R7P562"/>
<dbReference type="CDD" id="cd00056">
    <property type="entry name" value="ENDO3c"/>
    <property type="match status" value="1"/>
</dbReference>
<organism evidence="2 3">
    <name type="scientific">Paracoccus methylarcula</name>
    <dbReference type="NCBI Taxonomy" id="72022"/>
    <lineage>
        <taxon>Bacteria</taxon>
        <taxon>Pseudomonadati</taxon>
        <taxon>Pseudomonadota</taxon>
        <taxon>Alphaproteobacteria</taxon>
        <taxon>Rhodobacterales</taxon>
        <taxon>Paracoccaceae</taxon>
        <taxon>Paracoccus</taxon>
    </lineage>
</organism>
<sequence>MFLFCSYPDDMQYSLSLTSFNRLAAVHQCLIEAFGTPPEHLRLDPVSQMVLAIISALTRDEASGPAFLRLAQHCGRWEMLARMSPDEIEPVLHGVTHPEDKADTLPRAIREIIARRGRLTLDFLADWPVGAAIDWLEKLYGVGPKTSAATLNLSTLQRRALVVDRAHCRAARCLGLVPGKADLGQTVRRLDHLLPDEWDAADMTRHYALMKRLGKTFCVQASPCSCPFSPVCASSAQSVPWMMRGKCLEDWLRARACRKDNDPPIASRPGQDIASCGLS</sequence>
<dbReference type="EMBL" id="PXNQ02000004">
    <property type="protein sequence ID" value="RNF35039.1"/>
    <property type="molecule type" value="Genomic_DNA"/>
</dbReference>
<gene>
    <name evidence="2" type="ORF">A7A09_008695</name>
</gene>
<evidence type="ECO:0000313" key="2">
    <source>
        <dbReference type="EMBL" id="RNF35039.1"/>
    </source>
</evidence>
<feature type="domain" description="HhH-GPD" evidence="1">
    <location>
        <begin position="54"/>
        <end position="216"/>
    </location>
</feature>
<dbReference type="PANTHER" id="PTHR47203:SF1">
    <property type="entry name" value="HYPOTHETICAL BASE EXCISION DNA REPAIR PROTEIN (EUROFUNG)"/>
    <property type="match status" value="1"/>
</dbReference>
<dbReference type="Gene3D" id="1.10.1670.10">
    <property type="entry name" value="Helix-hairpin-Helix base-excision DNA repair enzymes (C-terminal)"/>
    <property type="match status" value="1"/>
</dbReference>
<accession>A0A3R7P562</accession>
<dbReference type="SUPFAM" id="SSF48150">
    <property type="entry name" value="DNA-glycosylase"/>
    <property type="match status" value="1"/>
</dbReference>
<dbReference type="PANTHER" id="PTHR47203">
    <property type="match status" value="1"/>
</dbReference>
<dbReference type="GO" id="GO:0006284">
    <property type="term" value="P:base-excision repair"/>
    <property type="evidence" value="ECO:0007669"/>
    <property type="project" value="InterPro"/>
</dbReference>
<dbReference type="InterPro" id="IPR003265">
    <property type="entry name" value="HhH-GPD_domain"/>
</dbReference>
<evidence type="ECO:0000259" key="1">
    <source>
        <dbReference type="SMART" id="SM00478"/>
    </source>
</evidence>
<name>A0A3R7P562_9RHOB</name>